<dbReference type="EMBL" id="JAMQQD010000006">
    <property type="protein sequence ID" value="MCW7516519.1"/>
    <property type="molecule type" value="Genomic_DNA"/>
</dbReference>
<evidence type="ECO:0000259" key="1">
    <source>
        <dbReference type="Pfam" id="PF22890"/>
    </source>
</evidence>
<dbReference type="Pfam" id="PF22890">
    <property type="entry name" value="TPR_EMC2"/>
    <property type="match status" value="1"/>
</dbReference>
<evidence type="ECO:0000313" key="5">
    <source>
        <dbReference type="Proteomes" id="UP001209694"/>
    </source>
</evidence>
<dbReference type="GeneID" id="93342221"/>
<evidence type="ECO:0000313" key="3">
    <source>
        <dbReference type="EMBL" id="TGL71276.1"/>
    </source>
</evidence>
<dbReference type="Proteomes" id="UP000297352">
    <property type="component" value="Unassembled WGS sequence"/>
</dbReference>
<comment type="caution">
    <text evidence="2">The sequence shown here is derived from an EMBL/GenBank/DDBJ whole genome shotgun (WGS) entry which is preliminary data.</text>
</comment>
<reference evidence="4" key="2">
    <citation type="journal article" date="2019" name="PLoS Negl. Trop. Dis.">
        <title>Revisiting the worldwide diversity of Leptospira species in the environment.</title>
        <authorList>
            <person name="Vincent A.T."/>
            <person name="Schiettekatte O."/>
            <person name="Bourhy P."/>
            <person name="Veyrier F.J."/>
            <person name="Picardeau M."/>
        </authorList>
    </citation>
    <scope>NUCLEOTIDE SEQUENCE [LARGE SCALE GENOMIC DNA]</scope>
    <source>
        <strain evidence="4">201702449</strain>
    </source>
</reference>
<sequence>MTYRITPFFLLILSFLLVVNCGRKERTLFEEGKKWELVGEKTKALYYYELSLRENPEYDPVLKRMGLLLADSVESIATAIFYLEKYHKQKKDDTEVQRELFRLYLTTGYEKEALEILEEIRFQGKKETLEFFEATYLCLTRGVKQKDYLQSLETSPLSGDPYYAPWVRACETK</sequence>
<reference evidence="2" key="3">
    <citation type="submission" date="2022-06" db="EMBL/GenBank/DDBJ databases">
        <title>Leptospira isolates from biofilms formed at urban environments.</title>
        <authorList>
            <person name="Ribeiro P.S."/>
            <person name="Sousa T."/>
            <person name="Carvalho N."/>
            <person name="Aburjaile F."/>
            <person name="Neves F."/>
            <person name="Oliveira D."/>
            <person name="Blanco L."/>
            <person name="Lima J."/>
            <person name="Costa F."/>
            <person name="Brenig B."/>
            <person name="Soares S."/>
            <person name="Ramos R."/>
            <person name="Goes-Neto A."/>
            <person name="Matiuzzi M."/>
            <person name="Azevedo V."/>
            <person name="Ristow P."/>
        </authorList>
    </citation>
    <scope>NUCLEOTIDE SEQUENCE</scope>
    <source>
        <strain evidence="2">VSF7</strain>
    </source>
</reference>
<proteinExistence type="predicted"/>
<dbReference type="RefSeq" id="WP_100727553.1">
    <property type="nucleotide sequence ID" value="NZ_JAIZBN010000004.1"/>
</dbReference>
<organism evidence="2 5">
    <name type="scientific">Leptospira levettii</name>
    <dbReference type="NCBI Taxonomy" id="2023178"/>
    <lineage>
        <taxon>Bacteria</taxon>
        <taxon>Pseudomonadati</taxon>
        <taxon>Spirochaetota</taxon>
        <taxon>Spirochaetia</taxon>
        <taxon>Leptospirales</taxon>
        <taxon>Leptospiraceae</taxon>
        <taxon>Leptospira</taxon>
    </lineage>
</organism>
<name>A0A2N0B1G7_9LEPT</name>
<gene>
    <name evidence="3" type="ORF">EHQ60_09270</name>
    <name evidence="2" type="ORF">ND810_15235</name>
</gene>
<feature type="domain" description="EMC2 TPR-like" evidence="1">
    <location>
        <begin position="9"/>
        <end position="122"/>
    </location>
</feature>
<reference evidence="3" key="1">
    <citation type="submission" date="2018-10" db="EMBL/GenBank/DDBJ databases">
        <authorList>
            <person name="Vincent A.T."/>
            <person name="Schiettekatte O."/>
            <person name="Bourhy P."/>
            <person name="Veyrier F.J."/>
            <person name="Picardeau M."/>
        </authorList>
    </citation>
    <scope>NUCLEOTIDE SEQUENCE</scope>
    <source>
        <strain evidence="3">201702449</strain>
    </source>
</reference>
<protein>
    <submittedName>
        <fullName evidence="2">Tetratricopeptide repeat protein</fullName>
    </submittedName>
</protein>
<keyword evidence="4" id="KW-1185">Reference proteome</keyword>
<evidence type="ECO:0000313" key="4">
    <source>
        <dbReference type="Proteomes" id="UP000297352"/>
    </source>
</evidence>
<dbReference type="InterPro" id="IPR011990">
    <property type="entry name" value="TPR-like_helical_dom_sf"/>
</dbReference>
<dbReference type="Proteomes" id="UP001209694">
    <property type="component" value="Unassembled WGS sequence"/>
</dbReference>
<dbReference type="InterPro" id="IPR055217">
    <property type="entry name" value="TPR_EMC2"/>
</dbReference>
<dbReference type="EMBL" id="RQGI01000029">
    <property type="protein sequence ID" value="TGL71276.1"/>
    <property type="molecule type" value="Genomic_DNA"/>
</dbReference>
<accession>A0A2N0B1G7</accession>
<dbReference type="SUPFAM" id="SSF48452">
    <property type="entry name" value="TPR-like"/>
    <property type="match status" value="1"/>
</dbReference>
<evidence type="ECO:0000313" key="2">
    <source>
        <dbReference type="EMBL" id="MCW7516519.1"/>
    </source>
</evidence>
<dbReference type="Gene3D" id="1.25.40.10">
    <property type="entry name" value="Tetratricopeptide repeat domain"/>
    <property type="match status" value="1"/>
</dbReference>
<dbReference type="AlphaFoldDB" id="A0A2N0B1G7"/>